<evidence type="ECO:0000256" key="3">
    <source>
        <dbReference type="ARBA" id="ARBA00022692"/>
    </source>
</evidence>
<evidence type="ECO:0000256" key="2">
    <source>
        <dbReference type="ARBA" id="ARBA00009853"/>
    </source>
</evidence>
<keyword evidence="9" id="KW-1185">Reference proteome</keyword>
<dbReference type="GO" id="GO:0016020">
    <property type="term" value="C:membrane"/>
    <property type="evidence" value="ECO:0007669"/>
    <property type="project" value="UniProtKB-SubCell"/>
</dbReference>
<gene>
    <name evidence="8" type="ORF">GL286_08385</name>
</gene>
<feature type="transmembrane region" description="Helical" evidence="6">
    <location>
        <begin position="264"/>
        <end position="281"/>
    </location>
</feature>
<reference evidence="8 9" key="1">
    <citation type="submission" date="2019-11" db="EMBL/GenBank/DDBJ databases">
        <authorList>
            <person name="Dong K."/>
        </authorList>
    </citation>
    <scope>NUCLEOTIDE SEQUENCE [LARGE SCALE GENOMIC DNA]</scope>
    <source>
        <strain evidence="8 9">NBRC 111993</strain>
    </source>
</reference>
<evidence type="ECO:0000256" key="5">
    <source>
        <dbReference type="ARBA" id="ARBA00023136"/>
    </source>
</evidence>
<evidence type="ECO:0000256" key="4">
    <source>
        <dbReference type="ARBA" id="ARBA00022989"/>
    </source>
</evidence>
<dbReference type="Proteomes" id="UP000478183">
    <property type="component" value="Unassembled WGS sequence"/>
</dbReference>
<evidence type="ECO:0000313" key="9">
    <source>
        <dbReference type="Proteomes" id="UP000478183"/>
    </source>
</evidence>
<dbReference type="PANTHER" id="PTHR22911">
    <property type="entry name" value="ACYL-MALONYL CONDENSING ENZYME-RELATED"/>
    <property type="match status" value="1"/>
</dbReference>
<feature type="transmembrane region" description="Helical" evidence="6">
    <location>
        <begin position="287"/>
        <end position="305"/>
    </location>
</feature>
<dbReference type="OrthoDB" id="7165334at2"/>
<dbReference type="InterPro" id="IPR000620">
    <property type="entry name" value="EamA_dom"/>
</dbReference>
<evidence type="ECO:0000256" key="1">
    <source>
        <dbReference type="ARBA" id="ARBA00004141"/>
    </source>
</evidence>
<feature type="domain" description="EamA" evidence="7">
    <location>
        <begin position="175"/>
        <end position="299"/>
    </location>
</feature>
<organism evidence="8 9">
    <name type="scientific">Paracoccus aestuariivivens</name>
    <dbReference type="NCBI Taxonomy" id="1820333"/>
    <lineage>
        <taxon>Bacteria</taxon>
        <taxon>Pseudomonadati</taxon>
        <taxon>Pseudomonadota</taxon>
        <taxon>Alphaproteobacteria</taxon>
        <taxon>Rhodobacterales</taxon>
        <taxon>Paracoccaceae</taxon>
        <taxon>Paracoccus</taxon>
    </lineage>
</organism>
<keyword evidence="4 6" id="KW-1133">Transmembrane helix</keyword>
<dbReference type="Pfam" id="PF00892">
    <property type="entry name" value="EamA"/>
    <property type="match status" value="2"/>
</dbReference>
<keyword evidence="3 6" id="KW-0812">Transmembrane</keyword>
<feature type="transmembrane region" description="Helical" evidence="6">
    <location>
        <begin position="150"/>
        <end position="167"/>
    </location>
</feature>
<comment type="similarity">
    <text evidence="2">Belongs to the drug/metabolite transporter (DMT) superfamily. 10 TMS drug/metabolite exporter (DME) (TC 2.A.7.3) family.</text>
</comment>
<feature type="transmembrane region" description="Helical" evidence="6">
    <location>
        <begin position="233"/>
        <end position="252"/>
    </location>
</feature>
<dbReference type="SUPFAM" id="SSF103481">
    <property type="entry name" value="Multidrug resistance efflux transporter EmrE"/>
    <property type="match status" value="2"/>
</dbReference>
<feature type="transmembrane region" description="Helical" evidence="6">
    <location>
        <begin position="203"/>
        <end position="221"/>
    </location>
</feature>
<feature type="transmembrane region" description="Helical" evidence="6">
    <location>
        <begin position="62"/>
        <end position="81"/>
    </location>
</feature>
<dbReference type="PANTHER" id="PTHR22911:SF6">
    <property type="entry name" value="SOLUTE CARRIER FAMILY 35 MEMBER G1"/>
    <property type="match status" value="1"/>
</dbReference>
<dbReference type="EMBL" id="WMIE01000003">
    <property type="protein sequence ID" value="MTH77739.1"/>
    <property type="molecule type" value="Genomic_DNA"/>
</dbReference>
<accession>A0A6L6JAJ6</accession>
<evidence type="ECO:0000256" key="6">
    <source>
        <dbReference type="SAM" id="Phobius"/>
    </source>
</evidence>
<proteinExistence type="inferred from homology"/>
<dbReference type="RefSeq" id="WP_155095111.1">
    <property type="nucleotide sequence ID" value="NZ_WMIE01000003.1"/>
</dbReference>
<feature type="transmembrane region" description="Helical" evidence="6">
    <location>
        <begin position="119"/>
        <end position="141"/>
    </location>
</feature>
<protein>
    <submittedName>
        <fullName evidence="8">EamA family transporter</fullName>
    </submittedName>
</protein>
<evidence type="ECO:0000313" key="8">
    <source>
        <dbReference type="EMBL" id="MTH77739.1"/>
    </source>
</evidence>
<evidence type="ECO:0000259" key="7">
    <source>
        <dbReference type="Pfam" id="PF00892"/>
    </source>
</evidence>
<keyword evidence="5 6" id="KW-0472">Membrane</keyword>
<dbReference type="Gene3D" id="1.10.3730.20">
    <property type="match status" value="1"/>
</dbReference>
<dbReference type="AlphaFoldDB" id="A0A6L6JAJ6"/>
<dbReference type="InterPro" id="IPR037185">
    <property type="entry name" value="EmrE-like"/>
</dbReference>
<comment type="caution">
    <text evidence="8">The sequence shown here is derived from an EMBL/GenBank/DDBJ whole genome shotgun (WGS) entry which is preliminary data.</text>
</comment>
<name>A0A6L6JAJ6_9RHOB</name>
<comment type="subcellular location">
    <subcellularLocation>
        <location evidence="1">Membrane</location>
        <topology evidence="1">Multi-pass membrane protein</topology>
    </subcellularLocation>
</comment>
<feature type="domain" description="EamA" evidence="7">
    <location>
        <begin position="30"/>
        <end position="164"/>
    </location>
</feature>
<feature type="transmembrane region" description="Helical" evidence="6">
    <location>
        <begin position="173"/>
        <end position="191"/>
    </location>
</feature>
<sequence>MRAPLISPNRRVKPSSVSQRVPVDMADNLRGAMWMVLCMAAFTCNDSLMKAVTHDLPLYQSISIRGGIVMLFMVALAWFKGKPIHLLVPRRDVGPLVLRGVSDIVSTLLYLAALRQMALADISAVMQALPLAVTLAAAVVFREKLGWRRLSAIGVGFVGVLLILRPGSSAFDVWSLVALAAMGLIVVRDIATRLFSPQVDSSTIAFHAALAVTLGALVMGTGEDWRMPLPSEVGLLVMAGALLTVGYLSAVASMRVGEVSFVAPFRYTSLIWAIVLGLLMFGDWPDLWTWAGSALVVGAGIYAILRERQLRRVY</sequence>